<name>A0A1H8M0C1_9SPHI</name>
<protein>
    <submittedName>
        <fullName evidence="1">Uncharacterized protein</fullName>
    </submittedName>
</protein>
<dbReference type="Proteomes" id="UP000198942">
    <property type="component" value="Unassembled WGS sequence"/>
</dbReference>
<proteinExistence type="predicted"/>
<dbReference type="RefSeq" id="WP_091212174.1">
    <property type="nucleotide sequence ID" value="NZ_FOCL01000005.1"/>
</dbReference>
<dbReference type="EMBL" id="FOCL01000005">
    <property type="protein sequence ID" value="SEO10720.1"/>
    <property type="molecule type" value="Genomic_DNA"/>
</dbReference>
<keyword evidence="2" id="KW-1185">Reference proteome</keyword>
<evidence type="ECO:0000313" key="2">
    <source>
        <dbReference type="Proteomes" id="UP000198942"/>
    </source>
</evidence>
<gene>
    <name evidence="1" type="ORF">SAMN05192574_105328</name>
</gene>
<evidence type="ECO:0000313" key="1">
    <source>
        <dbReference type="EMBL" id="SEO10720.1"/>
    </source>
</evidence>
<accession>A0A1H8M0C1</accession>
<sequence length="127" mass="14963">MDNFSVQWGNGHDLVVLRGQNFRMQVDKNRILKPEASGPLYWVSLYREADKFNHIECSYVFEVLSSNAPEKTEIPLFREAIVFYMYAFPNSRNYLMSIPEFSDFYPGDEHWDTEDSEQDYSGLPEPF</sequence>
<organism evidence="1 2">
    <name type="scientific">Mucilaginibacter gossypiicola</name>
    <dbReference type="NCBI Taxonomy" id="551995"/>
    <lineage>
        <taxon>Bacteria</taxon>
        <taxon>Pseudomonadati</taxon>
        <taxon>Bacteroidota</taxon>
        <taxon>Sphingobacteriia</taxon>
        <taxon>Sphingobacteriales</taxon>
        <taxon>Sphingobacteriaceae</taxon>
        <taxon>Mucilaginibacter</taxon>
    </lineage>
</organism>
<dbReference type="OrthoDB" id="798104at2"/>
<reference evidence="2" key="1">
    <citation type="submission" date="2016-10" db="EMBL/GenBank/DDBJ databases">
        <authorList>
            <person name="Varghese N."/>
            <person name="Submissions S."/>
        </authorList>
    </citation>
    <scope>NUCLEOTIDE SEQUENCE [LARGE SCALE GENOMIC DNA]</scope>
    <source>
        <strain evidence="2">Gh-48</strain>
    </source>
</reference>
<dbReference type="AlphaFoldDB" id="A0A1H8M0C1"/>
<dbReference type="STRING" id="551995.SAMN05192574_105328"/>